<protein>
    <submittedName>
        <fullName evidence="1">Uncharacterized protein</fullName>
    </submittedName>
</protein>
<gene>
    <name evidence="1" type="ORF">BJ982_001396</name>
</gene>
<accession>A0A7W7D459</accession>
<dbReference type="EMBL" id="JACHND010000001">
    <property type="protein sequence ID" value="MBB4699852.1"/>
    <property type="molecule type" value="Genomic_DNA"/>
</dbReference>
<name>A0A7W7D459_9ACTN</name>
<evidence type="ECO:0000313" key="2">
    <source>
        <dbReference type="Proteomes" id="UP000542210"/>
    </source>
</evidence>
<dbReference type="Proteomes" id="UP000542210">
    <property type="component" value="Unassembled WGS sequence"/>
</dbReference>
<sequence length="38" mass="4119">MLIRREPPTDIPGIRDVLTTTFATEAPPVEVGLVDAAR</sequence>
<organism evidence="1 2">
    <name type="scientific">Sphaerisporangium siamense</name>
    <dbReference type="NCBI Taxonomy" id="795645"/>
    <lineage>
        <taxon>Bacteria</taxon>
        <taxon>Bacillati</taxon>
        <taxon>Actinomycetota</taxon>
        <taxon>Actinomycetes</taxon>
        <taxon>Streptosporangiales</taxon>
        <taxon>Streptosporangiaceae</taxon>
        <taxon>Sphaerisporangium</taxon>
    </lineage>
</organism>
<reference evidence="1 2" key="1">
    <citation type="submission" date="2020-08" db="EMBL/GenBank/DDBJ databases">
        <title>Sequencing the genomes of 1000 actinobacteria strains.</title>
        <authorList>
            <person name="Klenk H.-P."/>
        </authorList>
    </citation>
    <scope>NUCLEOTIDE SEQUENCE [LARGE SCALE GENOMIC DNA]</scope>
    <source>
        <strain evidence="1 2">DSM 45784</strain>
    </source>
</reference>
<comment type="caution">
    <text evidence="1">The sequence shown here is derived from an EMBL/GenBank/DDBJ whole genome shotgun (WGS) entry which is preliminary data.</text>
</comment>
<keyword evidence="2" id="KW-1185">Reference proteome</keyword>
<proteinExistence type="predicted"/>
<dbReference type="AlphaFoldDB" id="A0A7W7D459"/>
<evidence type="ECO:0000313" key="1">
    <source>
        <dbReference type="EMBL" id="MBB4699852.1"/>
    </source>
</evidence>